<evidence type="ECO:0000256" key="3">
    <source>
        <dbReference type="ARBA" id="ARBA00023002"/>
    </source>
</evidence>
<feature type="domain" description="D-isomer specific 2-hydroxyacid dehydrogenase NAD-binding" evidence="6">
    <location>
        <begin position="380"/>
        <end position="552"/>
    </location>
</feature>
<dbReference type="GO" id="GO:0016616">
    <property type="term" value="F:oxidoreductase activity, acting on the CH-OH group of donors, NAD or NADP as acceptor"/>
    <property type="evidence" value="ECO:0007669"/>
    <property type="project" value="InterPro"/>
</dbReference>
<reference evidence="9" key="1">
    <citation type="submission" date="2017-03" db="EMBL/GenBank/DDBJ databases">
        <title>Genomes of endolithic fungi from Antarctica.</title>
        <authorList>
            <person name="Coleine C."/>
            <person name="Masonjones S."/>
            <person name="Stajich J.E."/>
        </authorList>
    </citation>
    <scope>NUCLEOTIDE SEQUENCE [LARGE SCALE GENOMIC DNA]</scope>
    <source>
        <strain evidence="9">CCFEE 5527</strain>
    </source>
</reference>
<dbReference type="InterPro" id="IPR051638">
    <property type="entry name" value="CTBP_dehydrogenase"/>
</dbReference>
<dbReference type="Gene3D" id="3.40.50.720">
    <property type="entry name" value="NAD(P)-binding Rossmann-like Domain"/>
    <property type="match status" value="2"/>
</dbReference>
<dbReference type="InterPro" id="IPR006140">
    <property type="entry name" value="D-isomer_DH_NAD-bd"/>
</dbReference>
<dbReference type="PANTHER" id="PTHR46029">
    <property type="entry name" value="C-TERMINAL-BINDING PROTEIN"/>
    <property type="match status" value="1"/>
</dbReference>
<evidence type="ECO:0000256" key="4">
    <source>
        <dbReference type="ARBA" id="ARBA00023242"/>
    </source>
</evidence>
<evidence type="ECO:0000313" key="8">
    <source>
        <dbReference type="EMBL" id="OQO03220.1"/>
    </source>
</evidence>
<dbReference type="SUPFAM" id="SSF52283">
    <property type="entry name" value="Formate/glycerate dehydrogenase catalytic domain-like"/>
    <property type="match status" value="1"/>
</dbReference>
<dbReference type="GO" id="GO:0001221">
    <property type="term" value="F:transcription coregulator binding"/>
    <property type="evidence" value="ECO:0007669"/>
    <property type="project" value="TreeGrafter"/>
</dbReference>
<dbReference type="InterPro" id="IPR036291">
    <property type="entry name" value="NAD(P)-bd_dom_sf"/>
</dbReference>
<evidence type="ECO:0000256" key="2">
    <source>
        <dbReference type="ARBA" id="ARBA00005854"/>
    </source>
</evidence>
<organism evidence="8 9">
    <name type="scientific">Cryoendolithus antarcticus</name>
    <dbReference type="NCBI Taxonomy" id="1507870"/>
    <lineage>
        <taxon>Eukaryota</taxon>
        <taxon>Fungi</taxon>
        <taxon>Dikarya</taxon>
        <taxon>Ascomycota</taxon>
        <taxon>Pezizomycotina</taxon>
        <taxon>Dothideomycetes</taxon>
        <taxon>Dothideomycetidae</taxon>
        <taxon>Cladosporiales</taxon>
        <taxon>Cladosporiaceae</taxon>
        <taxon>Cryoendolithus</taxon>
    </lineage>
</organism>
<dbReference type="Pfam" id="PF00389">
    <property type="entry name" value="2-Hacid_dh"/>
    <property type="match status" value="1"/>
</dbReference>
<dbReference type="GO" id="GO:0003713">
    <property type="term" value="F:transcription coactivator activity"/>
    <property type="evidence" value="ECO:0007669"/>
    <property type="project" value="TreeGrafter"/>
</dbReference>
<dbReference type="GO" id="GO:0140297">
    <property type="term" value="F:DNA-binding transcription factor binding"/>
    <property type="evidence" value="ECO:0007669"/>
    <property type="project" value="TreeGrafter"/>
</dbReference>
<evidence type="ECO:0000313" key="9">
    <source>
        <dbReference type="Proteomes" id="UP000192596"/>
    </source>
</evidence>
<dbReference type="CDD" id="cd02440">
    <property type="entry name" value="AdoMet_MTases"/>
    <property type="match status" value="1"/>
</dbReference>
<dbReference type="PANTHER" id="PTHR46029:SF7">
    <property type="entry name" value="C-TERMINAL-BINDING PROTEIN"/>
    <property type="match status" value="1"/>
</dbReference>
<dbReference type="InterPro" id="IPR043322">
    <property type="entry name" value="CtBP"/>
</dbReference>
<dbReference type="SUPFAM" id="SSF51735">
    <property type="entry name" value="NAD(P)-binding Rossmann-fold domains"/>
    <property type="match status" value="1"/>
</dbReference>
<keyword evidence="3" id="KW-0560">Oxidoreductase</keyword>
<evidence type="ECO:0000259" key="7">
    <source>
        <dbReference type="Pfam" id="PF13649"/>
    </source>
</evidence>
<sequence length="607" mass="67393">MASKNPSSEESKQFIEEGYNKSAERYLEWSRSRPVSMQHRLELIEKLYTHLGVSEDAGEDASRELKVLELGCGAGEPVTLALASKPAIGTVTANDISKTQLNMLSESLSKLDDRSAAKKVKLAHGDMTKLEFPLKSLDAVIAFYSIIHLSPDEQVEMIGHVHRWLRSGDGYLLASFGADESAGTTYDDWLGMKSYWSSHGIEKSLKLLEDADFEILWKDVNQNPEDAPFLRLVGSMPFVSPSIAFDMAQHGGAALDSRHVIIQVDGLYPDDALEQSLFAPQPGDRPYDLEYHQLDLWPTGVDLPKPWSSIPEDLRQRTNGILTLKMRMTAEDVALFPNLKVMVRMGVGYDRLDRVALAKQNVTVCNVPDYGTSEIADHAMGLVLSLRRGILLHHERQRATPPASWNYIDTPLVARLQNKTFGVLGLGRIGTAAALRAKAFGFNVLFYDPYLPNGVDKSLALERTKDVRDLFRRSEVLSLHAPCTRETRGMVGYDLLSLLPRGAVLVNTARGEIVDLDGVQRCLQEGILAGTGLDVLPEEPIPEDNVHPLIQAYRAKEPWLEGRMVITCHTAFYSPESFVDIRVKSAETMRSVLIDGVASNVILPEME</sequence>
<dbReference type="InterPro" id="IPR029753">
    <property type="entry name" value="D-isomer_DH_CS"/>
</dbReference>
<dbReference type="InterPro" id="IPR041698">
    <property type="entry name" value="Methyltransf_25"/>
</dbReference>
<gene>
    <name evidence="8" type="ORF">B0A48_11476</name>
</gene>
<dbReference type="OrthoDB" id="298012at2759"/>
<comment type="similarity">
    <text evidence="2">Belongs to the D-isomer specific 2-hydroxyacid dehydrogenase family.</text>
</comment>
<dbReference type="InterPro" id="IPR029063">
    <property type="entry name" value="SAM-dependent_MTases_sf"/>
</dbReference>
<accession>A0A1V8SVY7</accession>
<keyword evidence="4" id="KW-0539">Nucleus</keyword>
<evidence type="ECO:0000259" key="5">
    <source>
        <dbReference type="Pfam" id="PF00389"/>
    </source>
</evidence>
<dbReference type="SUPFAM" id="SSF53335">
    <property type="entry name" value="S-adenosyl-L-methionine-dependent methyltransferases"/>
    <property type="match status" value="1"/>
</dbReference>
<dbReference type="STRING" id="1507870.A0A1V8SVY7"/>
<dbReference type="CDD" id="cd05299">
    <property type="entry name" value="CtBP_dh"/>
    <property type="match status" value="1"/>
</dbReference>
<dbReference type="GO" id="GO:0005634">
    <property type="term" value="C:nucleus"/>
    <property type="evidence" value="ECO:0007669"/>
    <property type="project" value="UniProtKB-SubCell"/>
</dbReference>
<dbReference type="GO" id="GO:0051287">
    <property type="term" value="F:NAD binding"/>
    <property type="evidence" value="ECO:0007669"/>
    <property type="project" value="InterPro"/>
</dbReference>
<comment type="caution">
    <text evidence="8">The sequence shown here is derived from an EMBL/GenBank/DDBJ whole genome shotgun (WGS) entry which is preliminary data.</text>
</comment>
<dbReference type="GO" id="GO:0003714">
    <property type="term" value="F:transcription corepressor activity"/>
    <property type="evidence" value="ECO:0007669"/>
    <property type="project" value="InterPro"/>
</dbReference>
<dbReference type="PROSITE" id="PS00671">
    <property type="entry name" value="D_2_HYDROXYACID_DH_3"/>
    <property type="match status" value="1"/>
</dbReference>
<evidence type="ECO:0000256" key="1">
    <source>
        <dbReference type="ARBA" id="ARBA00004123"/>
    </source>
</evidence>
<feature type="domain" description="D-isomer specific 2-hydroxyacid dehydrogenase catalytic" evidence="5">
    <location>
        <begin position="318"/>
        <end position="601"/>
    </location>
</feature>
<dbReference type="AlphaFoldDB" id="A0A1V8SVY7"/>
<protein>
    <recommendedName>
        <fullName evidence="10">Methyltransferase domain-containing protein</fullName>
    </recommendedName>
</protein>
<proteinExistence type="inferred from homology"/>
<dbReference type="InterPro" id="IPR006139">
    <property type="entry name" value="D-isomer_2_OHA_DH_cat_dom"/>
</dbReference>
<keyword evidence="9" id="KW-1185">Reference proteome</keyword>
<evidence type="ECO:0000259" key="6">
    <source>
        <dbReference type="Pfam" id="PF02826"/>
    </source>
</evidence>
<dbReference type="Pfam" id="PF13649">
    <property type="entry name" value="Methyltransf_25"/>
    <property type="match status" value="1"/>
</dbReference>
<name>A0A1V8SVY7_9PEZI</name>
<dbReference type="Pfam" id="PF02826">
    <property type="entry name" value="2-Hacid_dh_C"/>
    <property type="match status" value="1"/>
</dbReference>
<dbReference type="EMBL" id="NAJO01000025">
    <property type="protein sequence ID" value="OQO03220.1"/>
    <property type="molecule type" value="Genomic_DNA"/>
</dbReference>
<evidence type="ECO:0008006" key="10">
    <source>
        <dbReference type="Google" id="ProtNLM"/>
    </source>
</evidence>
<dbReference type="Proteomes" id="UP000192596">
    <property type="component" value="Unassembled WGS sequence"/>
</dbReference>
<dbReference type="InParanoid" id="A0A1V8SVY7"/>
<comment type="subcellular location">
    <subcellularLocation>
        <location evidence="1">Nucleus</location>
    </subcellularLocation>
</comment>
<feature type="domain" description="Methyltransferase" evidence="7">
    <location>
        <begin position="67"/>
        <end position="168"/>
    </location>
</feature>
<dbReference type="Gene3D" id="3.40.50.150">
    <property type="entry name" value="Vaccinia Virus protein VP39"/>
    <property type="match status" value="1"/>
</dbReference>
<dbReference type="GO" id="GO:0006357">
    <property type="term" value="P:regulation of transcription by RNA polymerase II"/>
    <property type="evidence" value="ECO:0007669"/>
    <property type="project" value="TreeGrafter"/>
</dbReference>